<dbReference type="Gene3D" id="3.40.50.620">
    <property type="entry name" value="HUPs"/>
    <property type="match status" value="1"/>
</dbReference>
<dbReference type="PANTHER" id="PTHR31964:SF113">
    <property type="entry name" value="USPA DOMAIN-CONTAINING PROTEIN"/>
    <property type="match status" value="1"/>
</dbReference>
<accession>A0A7S2ABC7</accession>
<dbReference type="PANTHER" id="PTHR31964">
    <property type="entry name" value="ADENINE NUCLEOTIDE ALPHA HYDROLASES-LIKE SUPERFAMILY PROTEIN"/>
    <property type="match status" value="1"/>
</dbReference>
<dbReference type="Pfam" id="PF00582">
    <property type="entry name" value="Usp"/>
    <property type="match status" value="1"/>
</dbReference>
<sequence length="135" mass="15023">MTRYMIAVDGSDHSDKAYDIAKKLCREGDVVYFVTVTKKVRDNDGEDSANYKQREHAKELLQTWEKRAGDDGIQSQTVLVEAPDAREALCDVAEEHTIDVMVVGTRGLGTIKRLFLGSVSSYCVQHAKCDVLVAK</sequence>
<dbReference type="InterPro" id="IPR006016">
    <property type="entry name" value="UspA"/>
</dbReference>
<gene>
    <name evidence="2" type="ORF">SRAM0439_LOCUS526</name>
</gene>
<organism evidence="2">
    <name type="scientific">Stereomyxa ramosa</name>
    <dbReference type="NCBI Taxonomy" id="1078864"/>
    <lineage>
        <taxon>Eukaryota</taxon>
        <taxon>Amoebozoa</taxon>
        <taxon>Amoebozoa incertae sedis</taxon>
        <taxon>Stereomyxa</taxon>
    </lineage>
</organism>
<proteinExistence type="predicted"/>
<dbReference type="CDD" id="cd23659">
    <property type="entry name" value="USP_At3g01520-like"/>
    <property type="match status" value="1"/>
</dbReference>
<dbReference type="InterPro" id="IPR014729">
    <property type="entry name" value="Rossmann-like_a/b/a_fold"/>
</dbReference>
<dbReference type="InterPro" id="IPR006015">
    <property type="entry name" value="Universal_stress_UspA"/>
</dbReference>
<name>A0A7S2ABC7_9EUKA</name>
<dbReference type="SUPFAM" id="SSF52402">
    <property type="entry name" value="Adenine nucleotide alpha hydrolases-like"/>
    <property type="match status" value="1"/>
</dbReference>
<feature type="domain" description="UspA" evidence="1">
    <location>
        <begin position="3"/>
        <end position="135"/>
    </location>
</feature>
<dbReference type="AlphaFoldDB" id="A0A7S2ABC7"/>
<evidence type="ECO:0000313" key="2">
    <source>
        <dbReference type="EMBL" id="CAD9363432.1"/>
    </source>
</evidence>
<dbReference type="PRINTS" id="PR01438">
    <property type="entry name" value="UNVRSLSTRESS"/>
</dbReference>
<dbReference type="EMBL" id="HBGP01001038">
    <property type="protein sequence ID" value="CAD9363432.1"/>
    <property type="molecule type" value="Transcribed_RNA"/>
</dbReference>
<evidence type="ECO:0000259" key="1">
    <source>
        <dbReference type="Pfam" id="PF00582"/>
    </source>
</evidence>
<protein>
    <recommendedName>
        <fullName evidence="1">UspA domain-containing protein</fullName>
    </recommendedName>
</protein>
<reference evidence="2" key="1">
    <citation type="submission" date="2021-01" db="EMBL/GenBank/DDBJ databases">
        <authorList>
            <person name="Corre E."/>
            <person name="Pelletier E."/>
            <person name="Niang G."/>
            <person name="Scheremetjew M."/>
            <person name="Finn R."/>
            <person name="Kale V."/>
            <person name="Holt S."/>
            <person name="Cochrane G."/>
            <person name="Meng A."/>
            <person name="Brown T."/>
            <person name="Cohen L."/>
        </authorList>
    </citation>
    <scope>NUCLEOTIDE SEQUENCE</scope>
    <source>
        <strain evidence="2">Chinc5</strain>
    </source>
</reference>